<name>A0A3B0V0N5_9ZZZZ</name>
<dbReference type="InterPro" id="IPR036866">
    <property type="entry name" value="RibonucZ/Hydroxyglut_hydro"/>
</dbReference>
<protein>
    <recommendedName>
        <fullName evidence="1">Metallo-beta-lactamase domain-containing protein</fullName>
    </recommendedName>
</protein>
<dbReference type="InterPro" id="IPR001279">
    <property type="entry name" value="Metallo-B-lactamas"/>
</dbReference>
<feature type="non-terminal residue" evidence="2">
    <location>
        <position position="135"/>
    </location>
</feature>
<organism evidence="2">
    <name type="scientific">hydrothermal vent metagenome</name>
    <dbReference type="NCBI Taxonomy" id="652676"/>
    <lineage>
        <taxon>unclassified sequences</taxon>
        <taxon>metagenomes</taxon>
        <taxon>ecological metagenomes</taxon>
    </lineage>
</organism>
<dbReference type="InterPro" id="IPR050110">
    <property type="entry name" value="Glyoxalase_II_hydrolase"/>
</dbReference>
<proteinExistence type="predicted"/>
<reference evidence="2" key="1">
    <citation type="submission" date="2018-06" db="EMBL/GenBank/DDBJ databases">
        <authorList>
            <person name="Zhirakovskaya E."/>
        </authorList>
    </citation>
    <scope>NUCLEOTIDE SEQUENCE</scope>
</reference>
<dbReference type="SMART" id="SM00849">
    <property type="entry name" value="Lactamase_B"/>
    <property type="match status" value="1"/>
</dbReference>
<dbReference type="SUPFAM" id="SSF56281">
    <property type="entry name" value="Metallo-hydrolase/oxidoreductase"/>
    <property type="match status" value="1"/>
</dbReference>
<gene>
    <name evidence="2" type="ORF">MNBD_GAMMA01-75</name>
</gene>
<evidence type="ECO:0000259" key="1">
    <source>
        <dbReference type="SMART" id="SM00849"/>
    </source>
</evidence>
<evidence type="ECO:0000313" key="2">
    <source>
        <dbReference type="EMBL" id="VAW33943.1"/>
    </source>
</evidence>
<dbReference type="PANTHER" id="PTHR43705">
    <property type="entry name" value="HYDROXYACYLGLUTATHIONE HYDROLASE"/>
    <property type="match status" value="1"/>
</dbReference>
<dbReference type="AlphaFoldDB" id="A0A3B0V0N5"/>
<sequence>MKIHQIYTNSILRNFTYIIELNNNTAYVIDPWSDIQVNQFLRKNKLSLTAIINTHEHWDHVCGNVNLVKKHNCEVWAHAQGQGKIPGLSRILTANETIMLADNVMIEVVDTPGHCQAHLCFMVFIDNQVKYIFTG</sequence>
<dbReference type="PANTHER" id="PTHR43705:SF1">
    <property type="entry name" value="HYDROXYACYLGLUTATHIONE HYDROLASE GLOB"/>
    <property type="match status" value="1"/>
</dbReference>
<feature type="domain" description="Metallo-beta-lactamase" evidence="1">
    <location>
        <begin position="13"/>
        <end position="135"/>
    </location>
</feature>
<dbReference type="Pfam" id="PF00753">
    <property type="entry name" value="Lactamase_B"/>
    <property type="match status" value="1"/>
</dbReference>
<dbReference type="EMBL" id="UOEW01000049">
    <property type="protein sequence ID" value="VAW33943.1"/>
    <property type="molecule type" value="Genomic_DNA"/>
</dbReference>
<accession>A0A3B0V0N5</accession>
<dbReference type="Gene3D" id="3.60.15.10">
    <property type="entry name" value="Ribonuclease Z/Hydroxyacylglutathione hydrolase-like"/>
    <property type="match status" value="1"/>
</dbReference>